<evidence type="ECO:0000313" key="2">
    <source>
        <dbReference type="Proteomes" id="UP000241238"/>
    </source>
</evidence>
<dbReference type="EMBL" id="CP028103">
    <property type="protein sequence ID" value="AVQ31753.1"/>
    <property type="molecule type" value="Genomic_DNA"/>
</dbReference>
<evidence type="ECO:0000313" key="1">
    <source>
        <dbReference type="EMBL" id="AVQ31753.1"/>
    </source>
</evidence>
<keyword evidence="2" id="KW-1185">Reference proteome</keyword>
<proteinExistence type="predicted"/>
<dbReference type="Proteomes" id="UP000241238">
    <property type="component" value="Chromosome"/>
</dbReference>
<accession>A0ABN5JHT4</accession>
<dbReference type="RefSeq" id="WP_005948100.1">
    <property type="nucleotide sequence ID" value="NZ_CP028103.1"/>
</dbReference>
<dbReference type="GeneID" id="77468561"/>
<protein>
    <submittedName>
        <fullName evidence="1">Uncharacterized protein</fullName>
    </submittedName>
</protein>
<name>A0ABN5JHT4_FUSVA</name>
<reference evidence="2" key="1">
    <citation type="journal article" date="2018" name="MSphere">
        <title>Fusobacterium Genomics Using MinION and Illumina Sequencing Enables Genome Completion and Correction.</title>
        <authorList>
            <person name="Todd S.M."/>
            <person name="Settlage R.E."/>
            <person name="Lahmers K.K."/>
            <person name="Slade D.J."/>
        </authorList>
    </citation>
    <scope>NUCLEOTIDE SEQUENCE [LARGE SCALE GENOMIC DNA]</scope>
    <source>
        <strain evidence="2">ATCC 27725</strain>
    </source>
</reference>
<gene>
    <name evidence="1" type="ORF">C4N18_11210</name>
</gene>
<organism evidence="1 2">
    <name type="scientific">Fusobacterium varium ATCC 27725</name>
    <dbReference type="NCBI Taxonomy" id="469618"/>
    <lineage>
        <taxon>Bacteria</taxon>
        <taxon>Fusobacteriati</taxon>
        <taxon>Fusobacteriota</taxon>
        <taxon>Fusobacteriia</taxon>
        <taxon>Fusobacteriales</taxon>
        <taxon>Fusobacteriaceae</taxon>
        <taxon>Fusobacterium</taxon>
    </lineage>
</organism>
<sequence length="75" mass="9037">MVQQKLTKPKRERKFISQTDFLRVEVRNLAAELNIDLKDTSRMKGRECREVLENLNRIKFNREKGLLRRAIAYLF</sequence>